<proteinExistence type="predicted"/>
<keyword evidence="3" id="KW-1133">Transmembrane helix</keyword>
<dbReference type="SUPFAM" id="SSF52047">
    <property type="entry name" value="RNI-like"/>
    <property type="match status" value="1"/>
</dbReference>
<dbReference type="SMART" id="SM00368">
    <property type="entry name" value="LRR_RI"/>
    <property type="match status" value="1"/>
</dbReference>
<dbReference type="GeneTree" id="ENSGT01090000260215"/>
<keyword evidence="1" id="KW-0433">Leucine-rich repeat</keyword>
<dbReference type="InterPro" id="IPR051261">
    <property type="entry name" value="NLR"/>
</dbReference>
<keyword evidence="5" id="KW-1185">Reference proteome</keyword>
<name>A0A4W6BZL5_LATCA</name>
<evidence type="ECO:0000256" key="2">
    <source>
        <dbReference type="ARBA" id="ARBA00022737"/>
    </source>
</evidence>
<evidence type="ECO:0000313" key="4">
    <source>
        <dbReference type="Ensembl" id="ENSLCAP00010006541.1"/>
    </source>
</evidence>
<keyword evidence="2" id="KW-0677">Repeat</keyword>
<evidence type="ECO:0008006" key="6">
    <source>
        <dbReference type="Google" id="ProtNLM"/>
    </source>
</evidence>
<protein>
    <recommendedName>
        <fullName evidence="6">SPRY-associated domain-containing protein</fullName>
    </recommendedName>
</protein>
<accession>A0A4W6BZL5</accession>
<keyword evidence="3" id="KW-0812">Transmembrane</keyword>
<dbReference type="PANTHER" id="PTHR24106">
    <property type="entry name" value="NACHT, LRR AND CARD DOMAINS-CONTAINING"/>
    <property type="match status" value="1"/>
</dbReference>
<reference evidence="4" key="3">
    <citation type="submission" date="2025-09" db="UniProtKB">
        <authorList>
            <consortium name="Ensembl"/>
        </authorList>
    </citation>
    <scope>IDENTIFICATION</scope>
</reference>
<evidence type="ECO:0000256" key="1">
    <source>
        <dbReference type="ARBA" id="ARBA00022614"/>
    </source>
</evidence>
<organism evidence="4 5">
    <name type="scientific">Lates calcarifer</name>
    <name type="common">Barramundi</name>
    <name type="synonym">Holocentrus calcarifer</name>
    <dbReference type="NCBI Taxonomy" id="8187"/>
    <lineage>
        <taxon>Eukaryota</taxon>
        <taxon>Metazoa</taxon>
        <taxon>Chordata</taxon>
        <taxon>Craniata</taxon>
        <taxon>Vertebrata</taxon>
        <taxon>Euteleostomi</taxon>
        <taxon>Actinopterygii</taxon>
        <taxon>Neopterygii</taxon>
        <taxon>Teleostei</taxon>
        <taxon>Neoteleostei</taxon>
        <taxon>Acanthomorphata</taxon>
        <taxon>Carangaria</taxon>
        <taxon>Carangaria incertae sedis</taxon>
        <taxon>Centropomidae</taxon>
        <taxon>Lates</taxon>
    </lineage>
</organism>
<dbReference type="InterPro" id="IPR032675">
    <property type="entry name" value="LRR_dom_sf"/>
</dbReference>
<reference evidence="4" key="2">
    <citation type="submission" date="2025-08" db="UniProtKB">
        <authorList>
            <consortium name="Ensembl"/>
        </authorList>
    </citation>
    <scope>IDENTIFICATION</scope>
</reference>
<dbReference type="Gene3D" id="3.80.10.10">
    <property type="entry name" value="Ribonuclease Inhibitor"/>
    <property type="match status" value="1"/>
</dbReference>
<dbReference type="InParanoid" id="A0A4W6BZL5"/>
<dbReference type="Pfam" id="PF13516">
    <property type="entry name" value="LRR_6"/>
    <property type="match status" value="1"/>
</dbReference>
<feature type="transmembrane region" description="Helical" evidence="3">
    <location>
        <begin position="119"/>
        <end position="136"/>
    </location>
</feature>
<reference evidence="5" key="1">
    <citation type="submission" date="2015-09" db="EMBL/GenBank/DDBJ databases">
        <authorList>
            <person name="Sai Rama Sridatta P."/>
        </authorList>
    </citation>
    <scope>NUCLEOTIDE SEQUENCE [LARGE SCALE GENOMIC DNA]</scope>
</reference>
<dbReference type="Ensembl" id="ENSLCAT00010006704.1">
    <property type="protein sequence ID" value="ENSLCAP00010006541.1"/>
    <property type="gene ID" value="ENSLCAG00010003213.1"/>
</dbReference>
<dbReference type="Proteomes" id="UP000314980">
    <property type="component" value="Unassembled WGS sequence"/>
</dbReference>
<sequence>MYIKKKLRENLSVGAQISGYMYNIKYDYSTAQHRRINPAFLFYRLTSCNLSERSCKALFSVLSCQSSSLRELDLTNNHLQDSGVKLLSDELKSPNCKVETLRSAFSLFLHKNNYSLWRIIWKIFLSVNYHFMLVIICKKVGKGSSSEILSILSG</sequence>
<evidence type="ECO:0000256" key="3">
    <source>
        <dbReference type="SAM" id="Phobius"/>
    </source>
</evidence>
<dbReference type="AlphaFoldDB" id="A0A4W6BZL5"/>
<keyword evidence="3" id="KW-0472">Membrane</keyword>
<evidence type="ECO:0000313" key="5">
    <source>
        <dbReference type="Proteomes" id="UP000314980"/>
    </source>
</evidence>
<dbReference type="InterPro" id="IPR001611">
    <property type="entry name" value="Leu-rich_rpt"/>
</dbReference>